<comment type="caution">
    <text evidence="18">The sequence shown here is derived from an EMBL/GenBank/DDBJ whole genome shotgun (WGS) entry which is preliminary data.</text>
</comment>
<dbReference type="EMBL" id="JAVLET010000005">
    <property type="protein sequence ID" value="KAL0469918.1"/>
    <property type="molecule type" value="Genomic_DNA"/>
</dbReference>
<evidence type="ECO:0000256" key="3">
    <source>
        <dbReference type="ARBA" id="ARBA00011926"/>
    </source>
</evidence>
<keyword evidence="9 15" id="KW-0506">mRNA capping</keyword>
<dbReference type="InterPro" id="IPR004971">
    <property type="entry name" value="mRNA_G-N7_MeTrfase_dom"/>
</dbReference>
<keyword evidence="19" id="KW-1185">Reference proteome</keyword>
<dbReference type="GO" id="GO:0032259">
    <property type="term" value="P:methylation"/>
    <property type="evidence" value="ECO:0007669"/>
    <property type="project" value="UniProtKB-KW"/>
</dbReference>
<evidence type="ECO:0000256" key="2">
    <source>
        <dbReference type="ARBA" id="ARBA00004123"/>
    </source>
</evidence>
<gene>
    <name evidence="18" type="ORF">QR685DRAFT_527916</name>
</gene>
<dbReference type="InterPro" id="IPR029063">
    <property type="entry name" value="SAM-dependent_MTases_sf"/>
</dbReference>
<evidence type="ECO:0000313" key="19">
    <source>
        <dbReference type="Proteomes" id="UP001451303"/>
    </source>
</evidence>
<keyword evidence="7 15" id="KW-0949">S-adenosyl-L-methionine</keyword>
<keyword evidence="4 15" id="KW-0489">Methyltransferase</keyword>
<comment type="function">
    <text evidence="1">Responsible for methylating the 5'-cap structure of mRNAs.</text>
</comment>
<feature type="region of interest" description="Disordered" evidence="16">
    <location>
        <begin position="1"/>
        <end position="118"/>
    </location>
</feature>
<evidence type="ECO:0000256" key="11">
    <source>
        <dbReference type="ARBA" id="ARBA00032772"/>
    </source>
</evidence>
<keyword evidence="6 15" id="KW-0808">Transferase</keyword>
<sequence length="553" mass="62994">MSGYDGYTSYRSTRKRQRSESPYDDERNGRNEDRRYKSARHDEDEDDNDVLPQPFDARKLAPAKRTQTPTTSGEPRKQKRPGQRARITEAEREQIRQRQMERERQAQREAEAAAEAERRNAVNDVVRAHYNAVPERGRDWRKTDSRIKGLRSFNNWVKSCIIQKFSPDEDHSPGARERGISSNNQLLVLDIGCGKGGDLGKWQQAPQPVELYVGLDPADVSIDQARDRYRSMVARGGHGGRGGRGGYNRRQPPLFEARFHVKDCYGESIEDIDIIRQVGFASSNIGGPSHRGFDVVSMMFCMHYAFETEAKARQMLKNVAGALKKGGRFIGCIPNSDVISSRVEEFNKRLAEQQKAKEDQAQPSVETDGNTPKESVPNGDEKLSSDQSQRKPTPEEGEASEQPPKPDEDKEEGELEEGELEPTSEPKPPSDPTIAEWGNDIYRVRFNGPTPADGIFRPPFGWKYNFFLHEAVEEVPEYVVPWEAFRALAEDYNLELQYHKTFTDVWETEKDDRELGPLSERMGVRDRMSGKLLVSPEEMEAASFYVAFCFYKV</sequence>
<dbReference type="Gene3D" id="3.40.50.150">
    <property type="entry name" value="Vaccinia Virus protein VP39"/>
    <property type="match status" value="1"/>
</dbReference>
<organism evidence="18 19">
    <name type="scientific">Neurospora intermedia</name>
    <dbReference type="NCBI Taxonomy" id="5142"/>
    <lineage>
        <taxon>Eukaryota</taxon>
        <taxon>Fungi</taxon>
        <taxon>Dikarya</taxon>
        <taxon>Ascomycota</taxon>
        <taxon>Pezizomycotina</taxon>
        <taxon>Sordariomycetes</taxon>
        <taxon>Sordariomycetidae</taxon>
        <taxon>Sordariales</taxon>
        <taxon>Sordariaceae</taxon>
        <taxon>Neurospora</taxon>
    </lineage>
</organism>
<dbReference type="PANTHER" id="PTHR12189:SF2">
    <property type="entry name" value="MRNA CAP GUANINE-N7 METHYLTRANSFERASE"/>
    <property type="match status" value="1"/>
</dbReference>
<evidence type="ECO:0000256" key="16">
    <source>
        <dbReference type="SAM" id="MobiDB-lite"/>
    </source>
</evidence>
<dbReference type="Pfam" id="PF03291">
    <property type="entry name" value="mRNA_G-N7_MeTrfase"/>
    <property type="match status" value="2"/>
</dbReference>
<evidence type="ECO:0000256" key="5">
    <source>
        <dbReference type="ARBA" id="ARBA00022664"/>
    </source>
</evidence>
<evidence type="ECO:0000256" key="8">
    <source>
        <dbReference type="ARBA" id="ARBA00022884"/>
    </source>
</evidence>
<feature type="compositionally biased region" description="Acidic residues" evidence="16">
    <location>
        <begin position="409"/>
        <end position="422"/>
    </location>
</feature>
<evidence type="ECO:0000256" key="13">
    <source>
        <dbReference type="ARBA" id="ARBA00044712"/>
    </source>
</evidence>
<dbReference type="Proteomes" id="UP001451303">
    <property type="component" value="Unassembled WGS sequence"/>
</dbReference>
<feature type="domain" description="MRNA cap 0 methyltransferase" evidence="17">
    <location>
        <begin position="145"/>
        <end position="553"/>
    </location>
</feature>
<protein>
    <recommendedName>
        <fullName evidence="14 15">mRNA cap guanine-N(7) methyltransferase</fullName>
        <ecNumber evidence="3 15">2.1.1.56</ecNumber>
    </recommendedName>
    <alternativeName>
        <fullName evidence="11 15">mRNA (guanine-N(7))-methyltransferase</fullName>
    </alternativeName>
    <alternativeName>
        <fullName evidence="12 15">mRNA cap methyltransferase</fullName>
    </alternativeName>
</protein>
<evidence type="ECO:0000256" key="6">
    <source>
        <dbReference type="ARBA" id="ARBA00022679"/>
    </source>
</evidence>
<accession>A0ABR3DCB5</accession>
<evidence type="ECO:0000259" key="17">
    <source>
        <dbReference type="PROSITE" id="PS51562"/>
    </source>
</evidence>
<evidence type="ECO:0000256" key="4">
    <source>
        <dbReference type="ARBA" id="ARBA00022603"/>
    </source>
</evidence>
<evidence type="ECO:0000313" key="18">
    <source>
        <dbReference type="EMBL" id="KAL0469918.1"/>
    </source>
</evidence>
<dbReference type="PANTHER" id="PTHR12189">
    <property type="entry name" value="MRNA GUANINE-7- METHYLTRANSFERASE"/>
    <property type="match status" value="1"/>
</dbReference>
<comment type="similarity">
    <text evidence="15">Belongs to the class I-like SAM-binding methyltransferase superfamily. mRNA cap 0 methyltransferase family.</text>
</comment>
<keyword evidence="10 15" id="KW-0539">Nucleus</keyword>
<name>A0ABR3DCB5_NEUIN</name>
<feature type="compositionally biased region" description="Basic and acidic residues" evidence="16">
    <location>
        <begin position="379"/>
        <end position="394"/>
    </location>
</feature>
<dbReference type="PIRSF" id="PIRSF028762">
    <property type="entry name" value="ABD1"/>
    <property type="match status" value="1"/>
</dbReference>
<evidence type="ECO:0000256" key="10">
    <source>
        <dbReference type="ARBA" id="ARBA00023242"/>
    </source>
</evidence>
<evidence type="ECO:0000256" key="9">
    <source>
        <dbReference type="ARBA" id="ARBA00023042"/>
    </source>
</evidence>
<evidence type="ECO:0000256" key="15">
    <source>
        <dbReference type="PIRNR" id="PIRNR028762"/>
    </source>
</evidence>
<feature type="compositionally biased region" description="Basic and acidic residues" evidence="16">
    <location>
        <begin position="18"/>
        <end position="42"/>
    </location>
</feature>
<comment type="catalytic activity">
    <reaction evidence="13">
        <text>a 5'-end (5'-triphosphoguanosine)-ribonucleoside in mRNA + S-adenosyl-L-methionine = a 5'-end (N(7)-methyl 5'-triphosphoguanosine)-ribonucleoside in mRNA + S-adenosyl-L-homocysteine</text>
        <dbReference type="Rhea" id="RHEA:67008"/>
        <dbReference type="Rhea" id="RHEA-COMP:17166"/>
        <dbReference type="Rhea" id="RHEA-COMP:17167"/>
        <dbReference type="ChEBI" id="CHEBI:57856"/>
        <dbReference type="ChEBI" id="CHEBI:59789"/>
        <dbReference type="ChEBI" id="CHEBI:156461"/>
        <dbReference type="ChEBI" id="CHEBI:167617"/>
        <dbReference type="EC" id="2.1.1.56"/>
    </reaction>
</comment>
<reference evidence="18 19" key="1">
    <citation type="submission" date="2023-09" db="EMBL/GenBank/DDBJ databases">
        <title>Multi-omics analysis of a traditional fermented food reveals byproduct-associated fungal strains for waste-to-food upcycling.</title>
        <authorList>
            <consortium name="Lawrence Berkeley National Laboratory"/>
            <person name="Rekdal V.M."/>
            <person name="Villalobos-Escobedo J.M."/>
            <person name="Rodriguez-Valeron N."/>
            <person name="Garcia M.O."/>
            <person name="Vasquez D.P."/>
            <person name="Damayanti I."/>
            <person name="Sorensen P.M."/>
            <person name="Baidoo E.E."/>
            <person name="De Carvalho A.C."/>
            <person name="Riley R."/>
            <person name="Lipzen A."/>
            <person name="He G."/>
            <person name="Yan M."/>
            <person name="Haridas S."/>
            <person name="Daum C."/>
            <person name="Yoshinaga Y."/>
            <person name="Ng V."/>
            <person name="Grigoriev I.V."/>
            <person name="Munk R."/>
            <person name="Nuraida L."/>
            <person name="Wijaya C.H."/>
            <person name="Morales P.-C."/>
            <person name="Keasling J.D."/>
        </authorList>
    </citation>
    <scope>NUCLEOTIDE SEQUENCE [LARGE SCALE GENOMIC DNA]</scope>
    <source>
        <strain evidence="18 19">FGSC 2613</strain>
    </source>
</reference>
<evidence type="ECO:0000256" key="14">
    <source>
        <dbReference type="ARBA" id="ARBA00049739"/>
    </source>
</evidence>
<dbReference type="PROSITE" id="PS51562">
    <property type="entry name" value="RNA_CAP0_MT"/>
    <property type="match status" value="1"/>
</dbReference>
<evidence type="ECO:0000256" key="12">
    <source>
        <dbReference type="ARBA" id="ARBA00033387"/>
    </source>
</evidence>
<feature type="compositionally biased region" description="Polar residues" evidence="16">
    <location>
        <begin position="363"/>
        <end position="373"/>
    </location>
</feature>
<keyword evidence="5 15" id="KW-0507">mRNA processing</keyword>
<dbReference type="InterPro" id="IPR016899">
    <property type="entry name" value="mRNA_G-N7_MeTrfase_euk"/>
</dbReference>
<dbReference type="GO" id="GO:0008168">
    <property type="term" value="F:methyltransferase activity"/>
    <property type="evidence" value="ECO:0007669"/>
    <property type="project" value="UniProtKB-KW"/>
</dbReference>
<proteinExistence type="inferred from homology"/>
<feature type="region of interest" description="Disordered" evidence="16">
    <location>
        <begin position="350"/>
        <end position="436"/>
    </location>
</feature>
<dbReference type="EC" id="2.1.1.56" evidence="3 15"/>
<evidence type="ECO:0000256" key="1">
    <source>
        <dbReference type="ARBA" id="ARBA00003378"/>
    </source>
</evidence>
<dbReference type="SUPFAM" id="SSF53335">
    <property type="entry name" value="S-adenosyl-L-methionine-dependent methyltransferases"/>
    <property type="match status" value="1"/>
</dbReference>
<feature type="compositionally biased region" description="Basic and acidic residues" evidence="16">
    <location>
        <begin position="350"/>
        <end position="360"/>
    </location>
</feature>
<comment type="subcellular location">
    <subcellularLocation>
        <location evidence="2 15">Nucleus</location>
    </subcellularLocation>
</comment>
<dbReference type="InterPro" id="IPR039753">
    <property type="entry name" value="RG7MT1"/>
</dbReference>
<keyword evidence="8 15" id="KW-0694">RNA-binding</keyword>
<evidence type="ECO:0000256" key="7">
    <source>
        <dbReference type="ARBA" id="ARBA00022691"/>
    </source>
</evidence>
<feature type="compositionally biased region" description="Basic and acidic residues" evidence="16">
    <location>
        <begin position="86"/>
        <end position="118"/>
    </location>
</feature>